<gene>
    <name evidence="1" type="ORF">HAHE_25910</name>
</gene>
<name>A0ABM7REV8_9BACT</name>
<protein>
    <submittedName>
        <fullName evidence="1">Uncharacterized protein</fullName>
    </submittedName>
</protein>
<accession>A0ABM7REV8</accession>
<proteinExistence type="predicted"/>
<evidence type="ECO:0000313" key="2">
    <source>
        <dbReference type="Proteomes" id="UP001374893"/>
    </source>
</evidence>
<sequence length="192" mass="21864">MTFANKMKYLSPDEIRGLKESGYDPVLLEARADSERWEAVNGLREKIESAFAGVTLGDGIGLMEGRGLDDYEDADVLAQLHAQDERIDWHRFSSETLLSYQSSISFTDAEGMRFHLPAWMFAELRDDGIAGLIGSLCRISPHNEQQFSLLSPEQRSVVRDFLEFMRDDPDYTHERAEIDAAIKHIWSQLPPQ</sequence>
<keyword evidence="2" id="KW-1185">Reference proteome</keyword>
<organism evidence="1 2">
    <name type="scientific">Haloferula helveola</name>
    <dbReference type="NCBI Taxonomy" id="490095"/>
    <lineage>
        <taxon>Bacteria</taxon>
        <taxon>Pseudomonadati</taxon>
        <taxon>Verrucomicrobiota</taxon>
        <taxon>Verrucomicrobiia</taxon>
        <taxon>Verrucomicrobiales</taxon>
        <taxon>Verrucomicrobiaceae</taxon>
        <taxon>Haloferula</taxon>
    </lineage>
</organism>
<dbReference type="Proteomes" id="UP001374893">
    <property type="component" value="Chromosome"/>
</dbReference>
<reference evidence="1 2" key="1">
    <citation type="submission" date="2021-06" db="EMBL/GenBank/DDBJ databases">
        <title>Complete genome of Haloferula helveola possessing various polysaccharide degrading enzymes.</title>
        <authorList>
            <person name="Takami H."/>
            <person name="Huang C."/>
            <person name="Hamasaki K."/>
        </authorList>
    </citation>
    <scope>NUCLEOTIDE SEQUENCE [LARGE SCALE GENOMIC DNA]</scope>
    <source>
        <strain evidence="1 2">CN-1</strain>
    </source>
</reference>
<dbReference type="EMBL" id="AP024702">
    <property type="protein sequence ID" value="BCX48683.1"/>
    <property type="molecule type" value="Genomic_DNA"/>
</dbReference>
<evidence type="ECO:0000313" key="1">
    <source>
        <dbReference type="EMBL" id="BCX48683.1"/>
    </source>
</evidence>
<dbReference type="InterPro" id="IPR046560">
    <property type="entry name" value="DUF6714"/>
</dbReference>
<dbReference type="Pfam" id="PF20461">
    <property type="entry name" value="DUF6714"/>
    <property type="match status" value="1"/>
</dbReference>